<evidence type="ECO:0000256" key="7">
    <source>
        <dbReference type="ARBA" id="ARBA00023136"/>
    </source>
</evidence>
<dbReference type="Pfam" id="PF00664">
    <property type="entry name" value="ABC_membrane"/>
    <property type="match status" value="1"/>
</dbReference>
<evidence type="ECO:0000256" key="4">
    <source>
        <dbReference type="ARBA" id="ARBA00022741"/>
    </source>
</evidence>
<evidence type="ECO:0000256" key="3">
    <source>
        <dbReference type="ARBA" id="ARBA00022692"/>
    </source>
</evidence>
<evidence type="ECO:0000256" key="1">
    <source>
        <dbReference type="ARBA" id="ARBA00004651"/>
    </source>
</evidence>
<evidence type="ECO:0000259" key="9">
    <source>
        <dbReference type="PROSITE" id="PS50893"/>
    </source>
</evidence>
<evidence type="ECO:0000256" key="6">
    <source>
        <dbReference type="ARBA" id="ARBA00022989"/>
    </source>
</evidence>
<evidence type="ECO:0000259" key="10">
    <source>
        <dbReference type="PROSITE" id="PS50929"/>
    </source>
</evidence>
<gene>
    <name evidence="11" type="ORF">SCARR_03332</name>
</gene>
<dbReference type="InterPro" id="IPR039421">
    <property type="entry name" value="Type_1_exporter"/>
</dbReference>
<dbReference type="RefSeq" id="WP_136062740.1">
    <property type="nucleotide sequence ID" value="NZ_CAAHFH010000002.1"/>
</dbReference>
<dbReference type="Gene3D" id="1.20.1560.10">
    <property type="entry name" value="ABC transporter type 1, transmembrane domain"/>
    <property type="match status" value="1"/>
</dbReference>
<keyword evidence="6 8" id="KW-1133">Transmembrane helix</keyword>
<organism evidence="11 12">
    <name type="scientific">Pontiella sulfatireligans</name>
    <dbReference type="NCBI Taxonomy" id="2750658"/>
    <lineage>
        <taxon>Bacteria</taxon>
        <taxon>Pseudomonadati</taxon>
        <taxon>Kiritimatiellota</taxon>
        <taxon>Kiritimatiellia</taxon>
        <taxon>Kiritimatiellales</taxon>
        <taxon>Pontiellaceae</taxon>
        <taxon>Pontiella</taxon>
    </lineage>
</organism>
<evidence type="ECO:0000313" key="11">
    <source>
        <dbReference type="EMBL" id="VGO21260.1"/>
    </source>
</evidence>
<dbReference type="Proteomes" id="UP000346198">
    <property type="component" value="Unassembled WGS sequence"/>
</dbReference>
<dbReference type="InterPro" id="IPR003593">
    <property type="entry name" value="AAA+_ATPase"/>
</dbReference>
<protein>
    <submittedName>
        <fullName evidence="11">Putative ABC transporter ATP-binding protein</fullName>
    </submittedName>
</protein>
<keyword evidence="2" id="KW-0813">Transport</keyword>
<feature type="domain" description="ABC transmembrane type-1" evidence="10">
    <location>
        <begin position="19"/>
        <end position="308"/>
    </location>
</feature>
<feature type="transmembrane region" description="Helical" evidence="8">
    <location>
        <begin position="245"/>
        <end position="271"/>
    </location>
</feature>
<dbReference type="AlphaFoldDB" id="A0A6C2ULW7"/>
<dbReference type="SUPFAM" id="SSF52540">
    <property type="entry name" value="P-loop containing nucleoside triphosphate hydrolases"/>
    <property type="match status" value="1"/>
</dbReference>
<reference evidence="11 12" key="1">
    <citation type="submission" date="2019-04" db="EMBL/GenBank/DDBJ databases">
        <authorList>
            <person name="Van Vliet M D."/>
        </authorList>
    </citation>
    <scope>NUCLEOTIDE SEQUENCE [LARGE SCALE GENOMIC DNA]</scope>
    <source>
        <strain evidence="11 12">F21</strain>
    </source>
</reference>
<dbReference type="Gene3D" id="3.40.50.300">
    <property type="entry name" value="P-loop containing nucleotide triphosphate hydrolases"/>
    <property type="match status" value="1"/>
</dbReference>
<dbReference type="CDD" id="cd03254">
    <property type="entry name" value="ABCC_Glucan_exporter_like"/>
    <property type="match status" value="1"/>
</dbReference>
<keyword evidence="7 8" id="KW-0472">Membrane</keyword>
<sequence length="586" mass="66017">MNMAKRLLAYSLPYWRWLILAFAMITFTALSINFLPVLIQRITDQCLMNADAPADERIELLMRLSVIYISIAGIGHLVRYFQAMLTAWIGQKIIYDLRLEVFRKVLRMHQAYFDRTAVGTLMTRVTSDIERLQHFVTEGVVGSIADLFMLFGIMGYMIYISPWLSLAIFSTLPLLFAFMFYVNTKLRDANRDIRDRQSRLNAFLQESLTGMTTIQLFNREASAMEDFDERHTKLRSAYFDEVRWFSLYFPTVEGGQALAVLLILAVGGMMLLQGSEAITLGIFVAFLAYIRDFFRPLGSLSDKAGSFQIAMASIERVFALLDAEEEVQDPAQTEAPDRIAGTIAFNKVWFAYNNDNWVIKDLSFSVEPGQVLAVVGATGAGKSTIINLIGRFYDVQQGAVTIDGIDVRQFNKHDLRGRLGYVFQDPFIFTGSVADNIALQTPGISRAEVIHAAKTVNAHNFIEAMPEGYDTVLNERGEGLSLGQKQLLVMARALAQNPELLFVLDEATASVDTATEVLIQDALAKLMANRTSIVIAHRLSTIRHADRILVMRHGELVDQGTHNELMAHDGYYRQLYDLLQHSPEQK</sequence>
<dbReference type="PROSITE" id="PS50893">
    <property type="entry name" value="ABC_TRANSPORTER_2"/>
    <property type="match status" value="1"/>
</dbReference>
<dbReference type="FunFam" id="3.40.50.300:FF:000287">
    <property type="entry name" value="Multidrug ABC transporter ATP-binding protein"/>
    <property type="match status" value="1"/>
</dbReference>
<dbReference type="InterPro" id="IPR017871">
    <property type="entry name" value="ABC_transporter-like_CS"/>
</dbReference>
<dbReference type="InterPro" id="IPR011527">
    <property type="entry name" value="ABC1_TM_dom"/>
</dbReference>
<name>A0A6C2ULW7_9BACT</name>
<dbReference type="GO" id="GO:0016887">
    <property type="term" value="F:ATP hydrolysis activity"/>
    <property type="evidence" value="ECO:0007669"/>
    <property type="project" value="InterPro"/>
</dbReference>
<dbReference type="CDD" id="cd18544">
    <property type="entry name" value="ABC_6TM_TmrA_like"/>
    <property type="match status" value="1"/>
</dbReference>
<dbReference type="Pfam" id="PF00005">
    <property type="entry name" value="ABC_tran"/>
    <property type="match status" value="1"/>
</dbReference>
<dbReference type="GO" id="GO:0015421">
    <property type="term" value="F:ABC-type oligopeptide transporter activity"/>
    <property type="evidence" value="ECO:0007669"/>
    <property type="project" value="TreeGrafter"/>
</dbReference>
<dbReference type="PANTHER" id="PTHR43394">
    <property type="entry name" value="ATP-DEPENDENT PERMEASE MDL1, MITOCHONDRIAL"/>
    <property type="match status" value="1"/>
</dbReference>
<evidence type="ECO:0000256" key="2">
    <source>
        <dbReference type="ARBA" id="ARBA00022448"/>
    </source>
</evidence>
<dbReference type="SMART" id="SM00382">
    <property type="entry name" value="AAA"/>
    <property type="match status" value="1"/>
</dbReference>
<dbReference type="GO" id="GO:0005886">
    <property type="term" value="C:plasma membrane"/>
    <property type="evidence" value="ECO:0007669"/>
    <property type="project" value="UniProtKB-SubCell"/>
</dbReference>
<dbReference type="EMBL" id="CAAHFH010000002">
    <property type="protein sequence ID" value="VGO21260.1"/>
    <property type="molecule type" value="Genomic_DNA"/>
</dbReference>
<dbReference type="GO" id="GO:0005524">
    <property type="term" value="F:ATP binding"/>
    <property type="evidence" value="ECO:0007669"/>
    <property type="project" value="UniProtKB-KW"/>
</dbReference>
<keyword evidence="5 11" id="KW-0067">ATP-binding</keyword>
<feature type="domain" description="ABC transporter" evidence="9">
    <location>
        <begin position="343"/>
        <end position="578"/>
    </location>
</feature>
<evidence type="ECO:0000256" key="5">
    <source>
        <dbReference type="ARBA" id="ARBA00022840"/>
    </source>
</evidence>
<comment type="subcellular location">
    <subcellularLocation>
        <location evidence="1">Cell membrane</location>
        <topology evidence="1">Multi-pass membrane protein</topology>
    </subcellularLocation>
</comment>
<proteinExistence type="predicted"/>
<dbReference type="PROSITE" id="PS50929">
    <property type="entry name" value="ABC_TM1F"/>
    <property type="match status" value="1"/>
</dbReference>
<keyword evidence="4" id="KW-0547">Nucleotide-binding</keyword>
<dbReference type="InterPro" id="IPR003439">
    <property type="entry name" value="ABC_transporter-like_ATP-bd"/>
</dbReference>
<accession>A0A6C2ULW7</accession>
<dbReference type="InterPro" id="IPR027417">
    <property type="entry name" value="P-loop_NTPase"/>
</dbReference>
<dbReference type="PROSITE" id="PS00211">
    <property type="entry name" value="ABC_TRANSPORTER_1"/>
    <property type="match status" value="1"/>
</dbReference>
<evidence type="ECO:0000313" key="12">
    <source>
        <dbReference type="Proteomes" id="UP000346198"/>
    </source>
</evidence>
<dbReference type="PANTHER" id="PTHR43394:SF1">
    <property type="entry name" value="ATP-BINDING CASSETTE SUB-FAMILY B MEMBER 10, MITOCHONDRIAL"/>
    <property type="match status" value="1"/>
</dbReference>
<evidence type="ECO:0000256" key="8">
    <source>
        <dbReference type="SAM" id="Phobius"/>
    </source>
</evidence>
<dbReference type="SUPFAM" id="SSF90123">
    <property type="entry name" value="ABC transporter transmembrane region"/>
    <property type="match status" value="1"/>
</dbReference>
<keyword evidence="3 8" id="KW-0812">Transmembrane</keyword>
<feature type="transmembrane region" description="Helical" evidence="8">
    <location>
        <begin position="60"/>
        <end position="78"/>
    </location>
</feature>
<dbReference type="InterPro" id="IPR036640">
    <property type="entry name" value="ABC1_TM_sf"/>
</dbReference>
<feature type="transmembrane region" description="Helical" evidence="8">
    <location>
        <begin position="14"/>
        <end position="39"/>
    </location>
</feature>
<feature type="transmembrane region" description="Helical" evidence="8">
    <location>
        <begin position="156"/>
        <end position="182"/>
    </location>
</feature>
<keyword evidence="12" id="KW-1185">Reference proteome</keyword>